<dbReference type="EMBL" id="GGEC01087423">
    <property type="protein sequence ID" value="MBX67907.1"/>
    <property type="molecule type" value="Transcribed_RNA"/>
</dbReference>
<sequence length="131" mass="13766">MIGIGTQVIAEPVVATGAPNTRILGLEPISQASPVSLCSPFWKNSQQLQAQQHTQNGFLVGADAQNSGLQELYQRLKSSTSYPTDNSPLVLSNVAASSSSSSTSTILDSSPVVGGELGYWNPAFSWSDLPN</sequence>
<evidence type="ECO:0000313" key="1">
    <source>
        <dbReference type="EMBL" id="MBX67907.1"/>
    </source>
</evidence>
<organism evidence="1">
    <name type="scientific">Rhizophora mucronata</name>
    <name type="common">Asiatic mangrove</name>
    <dbReference type="NCBI Taxonomy" id="61149"/>
    <lineage>
        <taxon>Eukaryota</taxon>
        <taxon>Viridiplantae</taxon>
        <taxon>Streptophyta</taxon>
        <taxon>Embryophyta</taxon>
        <taxon>Tracheophyta</taxon>
        <taxon>Spermatophyta</taxon>
        <taxon>Magnoliopsida</taxon>
        <taxon>eudicotyledons</taxon>
        <taxon>Gunneridae</taxon>
        <taxon>Pentapetalae</taxon>
        <taxon>rosids</taxon>
        <taxon>fabids</taxon>
        <taxon>Malpighiales</taxon>
        <taxon>Rhizophoraceae</taxon>
        <taxon>Rhizophora</taxon>
    </lineage>
</organism>
<protein>
    <submittedName>
        <fullName evidence="1">Uncharacterized protein</fullName>
    </submittedName>
</protein>
<name>A0A2P2QLZ8_RHIMU</name>
<proteinExistence type="predicted"/>
<accession>A0A2P2QLZ8</accession>
<reference evidence="1" key="1">
    <citation type="submission" date="2018-02" db="EMBL/GenBank/DDBJ databases">
        <title>Rhizophora mucronata_Transcriptome.</title>
        <authorList>
            <person name="Meera S.P."/>
            <person name="Sreeshan A."/>
            <person name="Augustine A."/>
        </authorList>
    </citation>
    <scope>NUCLEOTIDE SEQUENCE</scope>
    <source>
        <tissue evidence="1">Leaf</tissue>
    </source>
</reference>
<dbReference type="AlphaFoldDB" id="A0A2P2QLZ8"/>